<evidence type="ECO:0000256" key="2">
    <source>
        <dbReference type="ARBA" id="ARBA00022448"/>
    </source>
</evidence>
<dbReference type="PRINTS" id="PR00702">
    <property type="entry name" value="ACRIFLAVINRP"/>
</dbReference>
<dbReference type="Gene3D" id="3.30.70.1320">
    <property type="entry name" value="Multidrug efflux transporter AcrB pore domain like"/>
    <property type="match status" value="1"/>
</dbReference>
<dbReference type="KEGG" id="cbd:CBUD_1193"/>
<dbReference type="Gene3D" id="1.20.1640.10">
    <property type="entry name" value="Multidrug efflux transporter AcrB transmembrane domain"/>
    <property type="match status" value="2"/>
</dbReference>
<feature type="transmembrane region" description="Helical" evidence="8">
    <location>
        <begin position="876"/>
        <end position="898"/>
    </location>
</feature>
<evidence type="ECO:0000256" key="5">
    <source>
        <dbReference type="ARBA" id="ARBA00022692"/>
    </source>
</evidence>
<evidence type="ECO:0000256" key="1">
    <source>
        <dbReference type="ARBA" id="ARBA00004429"/>
    </source>
</evidence>
<comment type="subcellular location">
    <subcellularLocation>
        <location evidence="1">Cell inner membrane</location>
        <topology evidence="1">Multi-pass membrane protein</topology>
    </subcellularLocation>
</comment>
<evidence type="ECO:0000256" key="7">
    <source>
        <dbReference type="ARBA" id="ARBA00023136"/>
    </source>
</evidence>
<proteinExistence type="predicted"/>
<dbReference type="GO" id="GO:0005886">
    <property type="term" value="C:plasma membrane"/>
    <property type="evidence" value="ECO:0007669"/>
    <property type="project" value="UniProtKB-SubCell"/>
</dbReference>
<sequence>MASSKFTDKFIIRPVLAIVVSLFIFILGLRAITEMEVRQYPKMNNTLITISTAYPGAPASLIEGFITTRLEKSIAGAEGIDYMTSTSTQGVSTINVFIKLNFDPNVAFTDIMSKVAQVQNDLPRESQLPVIQKLTGTQTALMYISFSSDQMSSEQISDYLNRVVQPKIETVFGVSQAEILGGQTFSMRVWLNTKRMAALNVTPTDVTQALINNNFQSAAGQTKGDFITLYIKAKTDIGDKQAFENLVIKEVNGTLIRIRDIGRVELGAEDYDSSVYMNGKSAIFVAVNTTPTANPLSVIANVKKILPDLEKEYPPSLHSKVVYDATEYIQASIYEVIRTIFEATLIVIVVIFLFLGSIRTVVIPVITIPLSLIGVCFLMWFLGYSLNLLTLLSMVLAIGLVVDDAIVVVENVYRHIEEGMDGFHAAIRGAREIAFPIISMTLTLAAVYAPIGFMTGLTGALFTEFAFTLAGAVIVSGIIALTLSPMMCSKFLNQNIGKQRYVQFIDRSFERLKQFYSRRLHGVLNHRFLMVLLAVAVLASCFIFYMNTTSELAPEEDQGALFVQAQAPQYANIDYVEAYSKQYEKYFKKLPSMANYFMINGFGTVNTVLAAMIMKPWDQRQQSQKQAQAILQPELNTVAGLQTVVFPLASLPGGGTGLPVQFVITSIAPFNKIYLATEQIVEEAKRSGLFIFVDSELKYNNPQLNVIIDRNKAGDLGVTMQSLSQILAYSLGGNYINRFAMMGQSYKVIPQLSRLFRLNPSNLEQIYVNTAGGQLIPLSTLVKMNITTQPNLLSHFQQLNSAQIDAVLAPGHTMGEALTYLEQTANKVLARDMSYDFGGQMRQFVQEGQALVVTFFLAIIIIYLVLAAQFESFRDPFVILISVPMSICGALIFLNLGLATINVYTQIGLVTLIGLISKHGILMVEFANKLQEEEGLSVREAIEKSAAIRLRPILMTTAAMVLGVVPLILATGAGAVSRFDIGLVIATGMLIGTMFTLFVVPTMYLLIAKKHQPLRKVDE</sequence>
<keyword evidence="7 8" id="KW-0472">Membrane</keyword>
<keyword evidence="2" id="KW-0813">Transport</keyword>
<dbReference type="SUPFAM" id="SSF82866">
    <property type="entry name" value="Multidrug efflux transporter AcrB transmembrane domain"/>
    <property type="match status" value="2"/>
</dbReference>
<feature type="transmembrane region" description="Helical" evidence="8">
    <location>
        <begin position="981"/>
        <end position="1007"/>
    </location>
</feature>
<dbReference type="GO" id="GO:0042910">
    <property type="term" value="F:xenobiotic transmembrane transporter activity"/>
    <property type="evidence" value="ECO:0007669"/>
    <property type="project" value="TreeGrafter"/>
</dbReference>
<accession>A9KE38</accession>
<dbReference type="Pfam" id="PF00873">
    <property type="entry name" value="ACR_tran"/>
    <property type="match status" value="1"/>
</dbReference>
<keyword evidence="4" id="KW-0997">Cell inner membrane</keyword>
<dbReference type="FunFam" id="1.20.1640.10:FF:000001">
    <property type="entry name" value="Efflux pump membrane transporter"/>
    <property type="match status" value="1"/>
</dbReference>
<keyword evidence="6 8" id="KW-1133">Transmembrane helix</keyword>
<dbReference type="Gene3D" id="3.30.70.1430">
    <property type="entry name" value="Multidrug efflux transporter AcrB pore domain"/>
    <property type="match status" value="2"/>
</dbReference>
<evidence type="ECO:0000256" key="6">
    <source>
        <dbReference type="ARBA" id="ARBA00022989"/>
    </source>
</evidence>
<feature type="transmembrane region" description="Helical" evidence="8">
    <location>
        <begin position="362"/>
        <end position="382"/>
    </location>
</feature>
<keyword evidence="3" id="KW-1003">Cell membrane</keyword>
<feature type="transmembrane region" description="Helical" evidence="8">
    <location>
        <begin position="593"/>
        <end position="614"/>
    </location>
</feature>
<feature type="transmembrane region" description="Helical" evidence="8">
    <location>
        <begin position="433"/>
        <end position="453"/>
    </location>
</feature>
<feature type="transmembrane region" description="Helical" evidence="8">
    <location>
        <begin position="465"/>
        <end position="483"/>
    </location>
</feature>
<dbReference type="SUPFAM" id="SSF82714">
    <property type="entry name" value="Multidrug efflux transporter AcrB TolC docking domain, DN and DC subdomains"/>
    <property type="match status" value="2"/>
</dbReference>
<evidence type="ECO:0000313" key="10">
    <source>
        <dbReference type="Proteomes" id="UP000008555"/>
    </source>
</evidence>
<reference evidence="9 10" key="1">
    <citation type="journal article" date="2009" name="Infect. Immun.">
        <title>Comparative genomics reveal extensive transposon-mediated genomic plasticity and diversity among potential effector proteins within the genus Coxiella.</title>
        <authorList>
            <person name="Beare P.A."/>
            <person name="Unsworth N."/>
            <person name="Andoh M."/>
            <person name="Voth D.E."/>
            <person name="Omsland A."/>
            <person name="Gilk S.D."/>
            <person name="Williams K.P."/>
            <person name="Sobral B.W."/>
            <person name="Kupko J.J.III."/>
            <person name="Porcella S.F."/>
            <person name="Samuel J.E."/>
            <person name="Heinzen R.A."/>
        </authorList>
    </citation>
    <scope>NUCLEOTIDE SEQUENCE [LARGE SCALE GENOMIC DNA]</scope>
    <source>
        <strain evidence="9 10">Dugway 5J108-111</strain>
    </source>
</reference>
<dbReference type="InterPro" id="IPR001036">
    <property type="entry name" value="Acrflvin-R"/>
</dbReference>
<dbReference type="RefSeq" id="WP_011996961.1">
    <property type="nucleotide sequence ID" value="NC_009727.1"/>
</dbReference>
<feature type="transmembrane region" description="Helical" evidence="8">
    <location>
        <begin position="528"/>
        <end position="546"/>
    </location>
</feature>
<evidence type="ECO:0000256" key="4">
    <source>
        <dbReference type="ARBA" id="ARBA00022519"/>
    </source>
</evidence>
<dbReference type="Proteomes" id="UP000008555">
    <property type="component" value="Chromosome"/>
</dbReference>
<name>A9KE38_COXBN</name>
<evidence type="ECO:0000313" key="9">
    <source>
        <dbReference type="EMBL" id="ABS78358.1"/>
    </source>
</evidence>
<gene>
    <name evidence="9" type="ordered locus">CBUD_1193</name>
</gene>
<dbReference type="EMBL" id="CP000733">
    <property type="protein sequence ID" value="ABS78358.1"/>
    <property type="molecule type" value="Genomic_DNA"/>
</dbReference>
<dbReference type="PANTHER" id="PTHR32063">
    <property type="match status" value="1"/>
</dbReference>
<feature type="transmembrane region" description="Helical" evidence="8">
    <location>
        <begin position="850"/>
        <end position="870"/>
    </location>
</feature>
<dbReference type="Gene3D" id="3.30.2090.10">
    <property type="entry name" value="Multidrug efflux transporter AcrB TolC docking domain, DN and DC subdomains"/>
    <property type="match status" value="2"/>
</dbReference>
<feature type="transmembrane region" description="Helical" evidence="8">
    <location>
        <begin position="953"/>
        <end position="975"/>
    </location>
</feature>
<evidence type="ECO:0000256" key="3">
    <source>
        <dbReference type="ARBA" id="ARBA00022475"/>
    </source>
</evidence>
<dbReference type="Gene3D" id="3.30.70.1440">
    <property type="entry name" value="Multidrug efflux transporter AcrB pore domain"/>
    <property type="match status" value="1"/>
</dbReference>
<feature type="transmembrane region" description="Helical" evidence="8">
    <location>
        <begin position="336"/>
        <end position="355"/>
    </location>
</feature>
<dbReference type="AlphaFoldDB" id="A9KE38"/>
<dbReference type="HOGENOM" id="CLU_002755_1_2_6"/>
<protein>
    <submittedName>
        <fullName evidence="9">Acriflavin resistance plasma membrane protein</fullName>
    </submittedName>
</protein>
<dbReference type="PANTHER" id="PTHR32063:SF28">
    <property type="entry name" value="BLR2861 PROTEIN"/>
    <property type="match status" value="1"/>
</dbReference>
<keyword evidence="5 8" id="KW-0812">Transmembrane</keyword>
<organism evidence="9 10">
    <name type="scientific">Coxiella burnetii (strain Dugway 5J108-111)</name>
    <dbReference type="NCBI Taxonomy" id="434922"/>
    <lineage>
        <taxon>Bacteria</taxon>
        <taxon>Pseudomonadati</taxon>
        <taxon>Pseudomonadota</taxon>
        <taxon>Gammaproteobacteria</taxon>
        <taxon>Legionellales</taxon>
        <taxon>Coxiellaceae</taxon>
        <taxon>Coxiella</taxon>
    </lineage>
</organism>
<dbReference type="SUPFAM" id="SSF82693">
    <property type="entry name" value="Multidrug efflux transporter AcrB pore domain, PN1, PN2, PC1 and PC2 subdomains"/>
    <property type="match status" value="3"/>
</dbReference>
<dbReference type="InterPro" id="IPR027463">
    <property type="entry name" value="AcrB_DN_DC_subdom"/>
</dbReference>
<evidence type="ECO:0000256" key="8">
    <source>
        <dbReference type="SAM" id="Phobius"/>
    </source>
</evidence>